<dbReference type="EMBL" id="CP001618">
    <property type="protein sequence ID" value="ACQ78572.1"/>
    <property type="molecule type" value="Genomic_DNA"/>
</dbReference>
<feature type="region of interest" description="Disordered" evidence="8">
    <location>
        <begin position="1"/>
        <end position="27"/>
    </location>
</feature>
<dbReference type="GO" id="GO:0055085">
    <property type="term" value="P:transmembrane transport"/>
    <property type="evidence" value="ECO:0007669"/>
    <property type="project" value="InterPro"/>
</dbReference>
<dbReference type="GO" id="GO:0005886">
    <property type="term" value="C:plasma membrane"/>
    <property type="evidence" value="ECO:0007669"/>
    <property type="project" value="UniProtKB-SubCell"/>
</dbReference>
<evidence type="ECO:0000256" key="1">
    <source>
        <dbReference type="ARBA" id="ARBA00004651"/>
    </source>
</evidence>
<feature type="transmembrane region" description="Helical" evidence="7">
    <location>
        <begin position="35"/>
        <end position="57"/>
    </location>
</feature>
<dbReference type="Gene3D" id="1.10.3720.10">
    <property type="entry name" value="MetI-like"/>
    <property type="match status" value="1"/>
</dbReference>
<dbReference type="SUPFAM" id="SSF161098">
    <property type="entry name" value="MetI-like"/>
    <property type="match status" value="1"/>
</dbReference>
<evidence type="ECO:0000313" key="11">
    <source>
        <dbReference type="Proteomes" id="UP000007962"/>
    </source>
</evidence>
<name>C5BWB4_BEUC1</name>
<evidence type="ECO:0000256" key="4">
    <source>
        <dbReference type="ARBA" id="ARBA00022692"/>
    </source>
</evidence>
<keyword evidence="11" id="KW-1185">Reference proteome</keyword>
<accession>C5BWB4</accession>
<dbReference type="eggNOG" id="COG0395">
    <property type="taxonomic scope" value="Bacteria"/>
</dbReference>
<dbReference type="InterPro" id="IPR000515">
    <property type="entry name" value="MetI-like"/>
</dbReference>
<feature type="transmembrane region" description="Helical" evidence="7">
    <location>
        <begin position="108"/>
        <end position="127"/>
    </location>
</feature>
<reference evidence="10 11" key="1">
    <citation type="journal article" date="2009" name="Stand. Genomic Sci.">
        <title>Complete genome sequence of Beutenbergia cavernae type strain (HKI 0122).</title>
        <authorList>
            <person name="Land M."/>
            <person name="Pukall R."/>
            <person name="Abt B."/>
            <person name="Goker M."/>
            <person name="Rohde M."/>
            <person name="Glavina Del Rio T."/>
            <person name="Tice H."/>
            <person name="Copeland A."/>
            <person name="Cheng J.F."/>
            <person name="Lucas S."/>
            <person name="Chen F."/>
            <person name="Nolan M."/>
            <person name="Bruce D."/>
            <person name="Goodwin L."/>
            <person name="Pitluck S."/>
            <person name="Ivanova N."/>
            <person name="Mavromatis K."/>
            <person name="Ovchinnikova G."/>
            <person name="Pati A."/>
            <person name="Chen A."/>
            <person name="Palaniappan K."/>
            <person name="Hauser L."/>
            <person name="Chang Y.J."/>
            <person name="Jefferies C.C."/>
            <person name="Saunders E."/>
            <person name="Brettin T."/>
            <person name="Detter J.C."/>
            <person name="Han C."/>
            <person name="Chain P."/>
            <person name="Bristow J."/>
            <person name="Eisen J.A."/>
            <person name="Markowitz V."/>
            <person name="Hugenholtz P."/>
            <person name="Kyrpides N.C."/>
            <person name="Klenk H.P."/>
            <person name="Lapidus A."/>
        </authorList>
    </citation>
    <scope>NUCLEOTIDE SEQUENCE [LARGE SCALE GENOMIC DNA]</scope>
    <source>
        <strain evidence="11">ATCC BAA-8 / DSM 12333 / NBRC 16432</strain>
    </source>
</reference>
<gene>
    <name evidence="10" type="ordered locus">Bcav_0308</name>
</gene>
<dbReference type="PANTHER" id="PTHR32243">
    <property type="entry name" value="MALTOSE TRANSPORT SYSTEM PERMEASE-RELATED"/>
    <property type="match status" value="1"/>
</dbReference>
<evidence type="ECO:0000256" key="3">
    <source>
        <dbReference type="ARBA" id="ARBA00022475"/>
    </source>
</evidence>
<keyword evidence="3" id="KW-1003">Cell membrane</keyword>
<keyword evidence="2 7" id="KW-0813">Transport</keyword>
<dbReference type="PROSITE" id="PS50928">
    <property type="entry name" value="ABC_TM1"/>
    <property type="match status" value="1"/>
</dbReference>
<dbReference type="InterPro" id="IPR035906">
    <property type="entry name" value="MetI-like_sf"/>
</dbReference>
<feature type="domain" description="ABC transmembrane type-1" evidence="9">
    <location>
        <begin position="104"/>
        <end position="295"/>
    </location>
</feature>
<proteinExistence type="inferred from homology"/>
<protein>
    <submittedName>
        <fullName evidence="10">Binding-protein-dependent transport systems inner membrane component</fullName>
    </submittedName>
</protein>
<feature type="transmembrane region" description="Helical" evidence="7">
    <location>
        <begin position="172"/>
        <end position="191"/>
    </location>
</feature>
<dbReference type="HOGENOM" id="CLU_016047_1_2_11"/>
<keyword evidence="4 7" id="KW-0812">Transmembrane</keyword>
<dbReference type="STRING" id="471853.Bcav_0308"/>
<comment type="similarity">
    <text evidence="7">Belongs to the binding-protein-dependent transport system permease family.</text>
</comment>
<evidence type="ECO:0000256" key="6">
    <source>
        <dbReference type="ARBA" id="ARBA00023136"/>
    </source>
</evidence>
<dbReference type="RefSeq" id="WP_012725352.1">
    <property type="nucleotide sequence ID" value="NC_012669.1"/>
</dbReference>
<dbReference type="KEGG" id="bcv:Bcav_0308"/>
<evidence type="ECO:0000256" key="8">
    <source>
        <dbReference type="SAM" id="MobiDB-lite"/>
    </source>
</evidence>
<feature type="transmembrane region" description="Helical" evidence="7">
    <location>
        <begin position="272"/>
        <end position="294"/>
    </location>
</feature>
<dbReference type="PANTHER" id="PTHR32243:SF18">
    <property type="entry name" value="INNER MEMBRANE ABC TRANSPORTER PERMEASE PROTEIN YCJP"/>
    <property type="match status" value="1"/>
</dbReference>
<organism evidence="10 11">
    <name type="scientific">Beutenbergia cavernae (strain ATCC BAA-8 / DSM 12333 / CCUG 43141 / JCM 11478 / NBRC 16432 / NCIMB 13614 / HKI 0122)</name>
    <dbReference type="NCBI Taxonomy" id="471853"/>
    <lineage>
        <taxon>Bacteria</taxon>
        <taxon>Bacillati</taxon>
        <taxon>Actinomycetota</taxon>
        <taxon>Actinomycetes</taxon>
        <taxon>Micrococcales</taxon>
        <taxon>Beutenbergiaceae</taxon>
        <taxon>Beutenbergia</taxon>
    </lineage>
</organism>
<comment type="subcellular location">
    <subcellularLocation>
        <location evidence="1 7">Cell membrane</location>
        <topology evidence="1 7">Multi-pass membrane protein</topology>
    </subcellularLocation>
</comment>
<dbReference type="InterPro" id="IPR050901">
    <property type="entry name" value="BP-dep_ABC_trans_perm"/>
</dbReference>
<dbReference type="CDD" id="cd06261">
    <property type="entry name" value="TM_PBP2"/>
    <property type="match status" value="1"/>
</dbReference>
<evidence type="ECO:0000259" key="9">
    <source>
        <dbReference type="PROSITE" id="PS50928"/>
    </source>
</evidence>
<sequence length="310" mass="32914">MTTTSHTRPTGPQAAARTSPAARRRRRRRGEIGPAIVRVVVIVGAVLFAAGPVVYAFGLSLQPLAAVAANPLDVFPSFSELDFSAYSRALLDESDGGFGLGRFMRNSLVLASLTTLATLAVCVLGAYATARLEFRGRGAIGAIFLGVYVLPGIALAVPLYVLFSRIGLRGTLVGLVLIYMASTVPLAIYMLRNYFDGVPRSVEEAAAIDGAGRMQIIGRVVLPMTLPGIAATGLYIFMIAWNEYLYALLFLVEDRERWTVSLGVAQLATFDVPVTVLMAGSIAITLPVVIGFFASQRLLISGLTAGAEKG</sequence>
<feature type="transmembrane region" description="Helical" evidence="7">
    <location>
        <begin position="220"/>
        <end position="241"/>
    </location>
</feature>
<feature type="compositionally biased region" description="Polar residues" evidence="8">
    <location>
        <begin position="1"/>
        <end position="10"/>
    </location>
</feature>
<dbReference type="OrthoDB" id="3569827at2"/>
<dbReference type="AlphaFoldDB" id="C5BWB4"/>
<keyword evidence="6 7" id="KW-0472">Membrane</keyword>
<evidence type="ECO:0000256" key="5">
    <source>
        <dbReference type="ARBA" id="ARBA00022989"/>
    </source>
</evidence>
<dbReference type="Proteomes" id="UP000007962">
    <property type="component" value="Chromosome"/>
</dbReference>
<evidence type="ECO:0000313" key="10">
    <source>
        <dbReference type="EMBL" id="ACQ78572.1"/>
    </source>
</evidence>
<evidence type="ECO:0000256" key="2">
    <source>
        <dbReference type="ARBA" id="ARBA00022448"/>
    </source>
</evidence>
<evidence type="ECO:0000256" key="7">
    <source>
        <dbReference type="RuleBase" id="RU363032"/>
    </source>
</evidence>
<dbReference type="Pfam" id="PF00528">
    <property type="entry name" value="BPD_transp_1"/>
    <property type="match status" value="1"/>
</dbReference>
<feature type="transmembrane region" description="Helical" evidence="7">
    <location>
        <begin position="139"/>
        <end position="160"/>
    </location>
</feature>
<keyword evidence="5 7" id="KW-1133">Transmembrane helix</keyword>